<evidence type="ECO:0000313" key="1">
    <source>
        <dbReference type="EMBL" id="EPE30500.1"/>
    </source>
</evidence>
<dbReference type="EMBL" id="KE145363">
    <property type="protein sequence ID" value="EPE30500.1"/>
    <property type="molecule type" value="Genomic_DNA"/>
</dbReference>
<dbReference type="AlphaFoldDB" id="S3CY13"/>
<name>S3CY13_GLAL2</name>
<dbReference type="KEGG" id="glz:GLAREA_03467"/>
<sequence>MSQNLPTIIEIKLAVFTTADSVKSGDLIPGIPLRRQPIINVFQRTLQIPFYYALKNYHRRNISNWVRTRSNQLKSENAKLRDNFWKTKNVYWMEDGSEDTIPVIMNDDKQFRQALECLGRRGNGVFLATLVPDLSGRDSGDVSMSVEQGSDVAEIDDLI</sequence>
<dbReference type="Proteomes" id="UP000016922">
    <property type="component" value="Unassembled WGS sequence"/>
</dbReference>
<keyword evidence="2" id="KW-1185">Reference proteome</keyword>
<dbReference type="GeneID" id="19462522"/>
<dbReference type="HOGENOM" id="CLU_1660931_0_0_1"/>
<organism evidence="1 2">
    <name type="scientific">Glarea lozoyensis (strain ATCC 20868 / MF5171)</name>
    <dbReference type="NCBI Taxonomy" id="1116229"/>
    <lineage>
        <taxon>Eukaryota</taxon>
        <taxon>Fungi</taxon>
        <taxon>Dikarya</taxon>
        <taxon>Ascomycota</taxon>
        <taxon>Pezizomycotina</taxon>
        <taxon>Leotiomycetes</taxon>
        <taxon>Helotiales</taxon>
        <taxon>Helotiaceae</taxon>
        <taxon>Glarea</taxon>
    </lineage>
</organism>
<reference evidence="1 2" key="1">
    <citation type="journal article" date="2013" name="BMC Genomics">
        <title>Genomics-driven discovery of the pneumocandin biosynthetic gene cluster in the fungus Glarea lozoyensis.</title>
        <authorList>
            <person name="Chen L."/>
            <person name="Yue Q."/>
            <person name="Zhang X."/>
            <person name="Xiang M."/>
            <person name="Wang C."/>
            <person name="Li S."/>
            <person name="Che Y."/>
            <person name="Ortiz-Lopez F.J."/>
            <person name="Bills G.F."/>
            <person name="Liu X."/>
            <person name="An Z."/>
        </authorList>
    </citation>
    <scope>NUCLEOTIDE SEQUENCE [LARGE SCALE GENOMIC DNA]</scope>
    <source>
        <strain evidence="2">ATCC 20868 / MF5171</strain>
    </source>
</reference>
<proteinExistence type="predicted"/>
<protein>
    <submittedName>
        <fullName evidence="1">Uncharacterized protein</fullName>
    </submittedName>
</protein>
<accession>S3CY13</accession>
<dbReference type="RefSeq" id="XP_008081911.1">
    <property type="nucleotide sequence ID" value="XM_008083720.1"/>
</dbReference>
<gene>
    <name evidence="1" type="ORF">GLAREA_03467</name>
</gene>
<evidence type="ECO:0000313" key="2">
    <source>
        <dbReference type="Proteomes" id="UP000016922"/>
    </source>
</evidence>